<accession>A0A7R8X2P6</accession>
<name>A0A7R8X2P6_9CRUS</name>
<protein>
    <submittedName>
        <fullName evidence="4">Uncharacterized protein</fullName>
    </submittedName>
</protein>
<dbReference type="Gene3D" id="3.40.50.720">
    <property type="entry name" value="NAD(P)-binding Rossmann-like Domain"/>
    <property type="match status" value="1"/>
</dbReference>
<dbReference type="PANTHER" id="PTHR43639">
    <property type="entry name" value="OXIDOREDUCTASE, SHORT-CHAIN DEHYDROGENASE/REDUCTASE FAMILY (AFU_ORTHOLOGUE AFUA_5G02870)"/>
    <property type="match status" value="1"/>
</dbReference>
<keyword evidence="2" id="KW-0560">Oxidoreductase</keyword>
<comment type="similarity">
    <text evidence="1 3">Belongs to the short-chain dehydrogenases/reductases (SDR) family.</text>
</comment>
<reference evidence="4" key="1">
    <citation type="submission" date="2020-11" db="EMBL/GenBank/DDBJ databases">
        <authorList>
            <person name="Tran Van P."/>
        </authorList>
    </citation>
    <scope>NUCLEOTIDE SEQUENCE</scope>
</reference>
<evidence type="ECO:0000256" key="1">
    <source>
        <dbReference type="ARBA" id="ARBA00006484"/>
    </source>
</evidence>
<evidence type="ECO:0000313" key="4">
    <source>
        <dbReference type="EMBL" id="CAD7239405.1"/>
    </source>
</evidence>
<dbReference type="PANTHER" id="PTHR43639:SF1">
    <property type="entry name" value="SHORT-CHAIN DEHYDROGENASE_REDUCTASE FAMILY PROTEIN"/>
    <property type="match status" value="1"/>
</dbReference>
<dbReference type="OrthoDB" id="5296at2759"/>
<dbReference type="AlphaFoldDB" id="A0A7R8X2P6"/>
<feature type="non-terminal residue" evidence="4">
    <location>
        <position position="181"/>
    </location>
</feature>
<evidence type="ECO:0000256" key="2">
    <source>
        <dbReference type="ARBA" id="ARBA00023002"/>
    </source>
</evidence>
<dbReference type="InterPro" id="IPR002347">
    <property type="entry name" value="SDR_fam"/>
</dbReference>
<evidence type="ECO:0000256" key="3">
    <source>
        <dbReference type="RuleBase" id="RU000363"/>
    </source>
</evidence>
<dbReference type="InterPro" id="IPR036291">
    <property type="entry name" value="NAD(P)-bd_dom_sf"/>
</dbReference>
<dbReference type="PRINTS" id="PR00080">
    <property type="entry name" value="SDRFAMILY"/>
</dbReference>
<dbReference type="NCBIfam" id="NF005559">
    <property type="entry name" value="PRK07231.1"/>
    <property type="match status" value="1"/>
</dbReference>
<sequence>MRLDGKTAIVTGAASGFGAGIARKFVAEGAQVMLVDLNHDGAMNMAEELGDGSFGHAANVADGVQVAEAVSTAREVFGEVDILVNNAGVTHLPAPMEDVSEEDFDRVFAVNCKSIYHFARTLIPHMKARGTGAVLNVSSTAGLSPRPNLNWYNSSKGWVNTATKAMAVELAPKGVRVNAIN</sequence>
<dbReference type="EMBL" id="OB725099">
    <property type="protein sequence ID" value="CAD7239405.1"/>
    <property type="molecule type" value="Genomic_DNA"/>
</dbReference>
<dbReference type="SUPFAM" id="SSF51735">
    <property type="entry name" value="NAD(P)-binding Rossmann-fold domains"/>
    <property type="match status" value="1"/>
</dbReference>
<proteinExistence type="inferred from homology"/>
<dbReference type="Pfam" id="PF00106">
    <property type="entry name" value="adh_short"/>
    <property type="match status" value="1"/>
</dbReference>
<organism evidence="4">
    <name type="scientific">Cyprideis torosa</name>
    <dbReference type="NCBI Taxonomy" id="163714"/>
    <lineage>
        <taxon>Eukaryota</taxon>
        <taxon>Metazoa</taxon>
        <taxon>Ecdysozoa</taxon>
        <taxon>Arthropoda</taxon>
        <taxon>Crustacea</taxon>
        <taxon>Oligostraca</taxon>
        <taxon>Ostracoda</taxon>
        <taxon>Podocopa</taxon>
        <taxon>Podocopida</taxon>
        <taxon>Cytherocopina</taxon>
        <taxon>Cytheroidea</taxon>
        <taxon>Cytherideidae</taxon>
        <taxon>Cyprideis</taxon>
    </lineage>
</organism>
<dbReference type="FunFam" id="3.40.50.720:FF:000084">
    <property type="entry name" value="Short-chain dehydrogenase reductase"/>
    <property type="match status" value="1"/>
</dbReference>
<gene>
    <name evidence="4" type="ORF">CTOB1V02_LOCUS17220</name>
</gene>
<dbReference type="GO" id="GO:0016491">
    <property type="term" value="F:oxidoreductase activity"/>
    <property type="evidence" value="ECO:0007669"/>
    <property type="project" value="UniProtKB-KW"/>
</dbReference>
<dbReference type="PRINTS" id="PR00081">
    <property type="entry name" value="GDHRDH"/>
</dbReference>